<accession>A0A4R0QVQ2</accession>
<evidence type="ECO:0000313" key="1">
    <source>
        <dbReference type="EMBL" id="TCD54327.1"/>
    </source>
</evidence>
<comment type="caution">
    <text evidence="1">The sequence shown here is derived from an EMBL/GenBank/DDBJ whole genome shotgun (WGS) entry which is preliminary data.</text>
</comment>
<dbReference type="Proteomes" id="UP000291289">
    <property type="component" value="Unassembled WGS sequence"/>
</dbReference>
<dbReference type="AlphaFoldDB" id="A0A4R0QVQ2"/>
<proteinExistence type="predicted"/>
<organism evidence="1 2">
    <name type="scientific">Alloscardovia theropitheci</name>
    <dbReference type="NCBI Taxonomy" id="2496842"/>
    <lineage>
        <taxon>Bacteria</taxon>
        <taxon>Bacillati</taxon>
        <taxon>Actinomycetota</taxon>
        <taxon>Actinomycetes</taxon>
        <taxon>Bifidobacteriales</taxon>
        <taxon>Bifidobacteriaceae</taxon>
        <taxon>Alloscardovia</taxon>
    </lineage>
</organism>
<keyword evidence="2" id="KW-1185">Reference proteome</keyword>
<name>A0A4R0QVQ2_9BIFI</name>
<gene>
    <name evidence="1" type="ORF">EJ419_04640</name>
</gene>
<dbReference type="EMBL" id="RXLP01000019">
    <property type="protein sequence ID" value="TCD54327.1"/>
    <property type="molecule type" value="Genomic_DNA"/>
</dbReference>
<protein>
    <submittedName>
        <fullName evidence="1">Uncharacterized protein</fullName>
    </submittedName>
</protein>
<dbReference type="OrthoDB" id="4561055at2"/>
<sequence>MTYTLITAYPVWMSKDEYWTRVTLSRDNACVISHEEAIIWSHAIAGIDPIQSLLLAWKLAQNRMLDEGGYTFLGSSDLGLTHG</sequence>
<dbReference type="RefSeq" id="WP_131284066.1">
    <property type="nucleotide sequence ID" value="NZ_RXLP01000019.1"/>
</dbReference>
<evidence type="ECO:0000313" key="2">
    <source>
        <dbReference type="Proteomes" id="UP000291289"/>
    </source>
</evidence>
<reference evidence="1 2" key="1">
    <citation type="submission" date="2018-12" db="EMBL/GenBank/DDBJ databases">
        <title>Alloscrdovia theropitheci sp. nov: a novel taxon from the feces of the bleeding-herat monkey (Theropithecus geleda).</title>
        <authorList>
            <person name="Modesto M."/>
        </authorList>
    </citation>
    <scope>NUCLEOTIDE SEQUENCE [LARGE SCALE GENOMIC DNA]</scope>
    <source>
        <strain evidence="1 2">GLDI4/2</strain>
    </source>
</reference>